<gene>
    <name evidence="2" type="ORF">L323_16725</name>
</gene>
<keyword evidence="2" id="KW-0378">Hydrolase</keyword>
<reference evidence="2 3" key="1">
    <citation type="journal article" date="2013" name="Genome Announc.">
        <title>Draft Genome Sequence of the Cellulolytic Bacterium Clostridium papyrosolvens C7 (ATCC 700395).</title>
        <authorList>
            <person name="Zepeda V."/>
            <person name="Dassa B."/>
            <person name="Borovok I."/>
            <person name="Lamed R."/>
            <person name="Bayer E.A."/>
            <person name="Cate J.H."/>
        </authorList>
    </citation>
    <scope>NUCLEOTIDE SEQUENCE [LARGE SCALE GENOMIC DNA]</scope>
    <source>
        <strain evidence="2 3">C7</strain>
    </source>
</reference>
<dbReference type="STRING" id="1330534.L323_16725"/>
<dbReference type="Pfam" id="PF13487">
    <property type="entry name" value="HD_5"/>
    <property type="match status" value="1"/>
</dbReference>
<dbReference type="AlphaFoldDB" id="U4QXD6"/>
<dbReference type="PANTHER" id="PTHR43155:SF2">
    <property type="entry name" value="CYCLIC DI-GMP PHOSPHODIESTERASE PA4108"/>
    <property type="match status" value="1"/>
</dbReference>
<evidence type="ECO:0000313" key="2">
    <source>
        <dbReference type="EMBL" id="EPR09207.1"/>
    </source>
</evidence>
<dbReference type="Gene3D" id="1.10.3210.10">
    <property type="entry name" value="Hypothetical protein af1432"/>
    <property type="match status" value="1"/>
</dbReference>
<dbReference type="SUPFAM" id="SSF109604">
    <property type="entry name" value="HD-domain/PDEase-like"/>
    <property type="match status" value="1"/>
</dbReference>
<sequence>MVFAEEETMRKINISNCQTGMTLGKAVYYNGSSMLIDAGTVLTPSHLAQIASLGITELYIQDNFSEDIVVKDVIRDITRLEAIHFMKQTMEKYSFEGMPPSGNIISIVDKILNDILDSEEIIVNLMDIKTFDGYTFSHSVNVCILSLIIGIKLKLGQAELQELGVGALLHDIGKVLIPTEILNKKSYLSNDEFEVIKRHSKLGYDILKNIPGISDKSALVALNHHERCDGKGYPMALNKEEIHLYSKIVAVTDIFDALTSDRIYRKKIGTFNAINYLESINNMLLDSQILGCFLNVIPPYPIGTEVTMSSGEKGIVIGLNKSHIPIVRLNINSDGTSKYPYEEINLESCNNYFIVSSC</sequence>
<dbReference type="EMBL" id="ATAY01000088">
    <property type="protein sequence ID" value="EPR09207.1"/>
    <property type="molecule type" value="Genomic_DNA"/>
</dbReference>
<comment type="caution">
    <text evidence="2">The sequence shown here is derived from an EMBL/GenBank/DDBJ whole genome shotgun (WGS) entry which is preliminary data.</text>
</comment>
<dbReference type="Proteomes" id="UP000016860">
    <property type="component" value="Unassembled WGS sequence"/>
</dbReference>
<feature type="domain" description="HD-GYP" evidence="1">
    <location>
        <begin position="113"/>
        <end position="309"/>
    </location>
</feature>
<dbReference type="InterPro" id="IPR003607">
    <property type="entry name" value="HD/PDEase_dom"/>
</dbReference>
<dbReference type="CDD" id="cd00077">
    <property type="entry name" value="HDc"/>
    <property type="match status" value="1"/>
</dbReference>
<organism evidence="2 3">
    <name type="scientific">Ruminiclostridium papyrosolvens C7</name>
    <dbReference type="NCBI Taxonomy" id="1330534"/>
    <lineage>
        <taxon>Bacteria</taxon>
        <taxon>Bacillati</taxon>
        <taxon>Bacillota</taxon>
        <taxon>Clostridia</taxon>
        <taxon>Eubacteriales</taxon>
        <taxon>Oscillospiraceae</taxon>
        <taxon>Ruminiclostridium</taxon>
    </lineage>
</organism>
<proteinExistence type="predicted"/>
<dbReference type="SMART" id="SM00471">
    <property type="entry name" value="HDc"/>
    <property type="match status" value="1"/>
</dbReference>
<dbReference type="GO" id="GO:0016787">
    <property type="term" value="F:hydrolase activity"/>
    <property type="evidence" value="ECO:0007669"/>
    <property type="project" value="UniProtKB-KW"/>
</dbReference>
<dbReference type="InterPro" id="IPR037522">
    <property type="entry name" value="HD_GYP_dom"/>
</dbReference>
<name>U4QXD6_9FIRM</name>
<dbReference type="PATRIC" id="fig|1330534.3.peg.3313"/>
<accession>U4QXD6</accession>
<dbReference type="PANTHER" id="PTHR43155">
    <property type="entry name" value="CYCLIC DI-GMP PHOSPHODIESTERASE PA4108-RELATED"/>
    <property type="match status" value="1"/>
</dbReference>
<protein>
    <submittedName>
        <fullName evidence="2">Phosphohydrolase</fullName>
    </submittedName>
</protein>
<evidence type="ECO:0000313" key="3">
    <source>
        <dbReference type="Proteomes" id="UP000016860"/>
    </source>
</evidence>
<evidence type="ECO:0000259" key="1">
    <source>
        <dbReference type="PROSITE" id="PS51832"/>
    </source>
</evidence>
<dbReference type="PROSITE" id="PS51832">
    <property type="entry name" value="HD_GYP"/>
    <property type="match status" value="1"/>
</dbReference>